<dbReference type="Pfam" id="PF00619">
    <property type="entry name" value="CARD"/>
    <property type="match status" value="1"/>
</dbReference>
<keyword evidence="4" id="KW-0391">Immunity</keyword>
<dbReference type="PANTHER" id="PTHR46985">
    <property type="entry name" value="NACHT, LRR AND PYD DOMAINS-CONTAINING PROTEIN 1"/>
    <property type="match status" value="1"/>
</dbReference>
<evidence type="ECO:0000256" key="2">
    <source>
        <dbReference type="ARBA" id="ARBA00022490"/>
    </source>
</evidence>
<dbReference type="PANTHER" id="PTHR46985:SF2">
    <property type="entry name" value="APOPTOSIS-ASSOCIATED SPECK-LIKE PROTEIN CONTAINING A CARD"/>
    <property type="match status" value="1"/>
</dbReference>
<dbReference type="PROSITE" id="PS51830">
    <property type="entry name" value="FIIND"/>
    <property type="match status" value="1"/>
</dbReference>
<keyword evidence="5" id="KW-0395">Inflammatory response</keyword>
<accession>A0AA88MTY8</accession>
<organism evidence="8 9">
    <name type="scientific">Channa striata</name>
    <name type="common">Snakehead murrel</name>
    <name type="synonym">Ophicephalus striatus</name>
    <dbReference type="NCBI Taxonomy" id="64152"/>
    <lineage>
        <taxon>Eukaryota</taxon>
        <taxon>Metazoa</taxon>
        <taxon>Chordata</taxon>
        <taxon>Craniata</taxon>
        <taxon>Vertebrata</taxon>
        <taxon>Euteleostomi</taxon>
        <taxon>Actinopterygii</taxon>
        <taxon>Neopterygii</taxon>
        <taxon>Teleostei</taxon>
        <taxon>Neoteleostei</taxon>
        <taxon>Acanthomorphata</taxon>
        <taxon>Anabantaria</taxon>
        <taxon>Anabantiformes</taxon>
        <taxon>Channoidei</taxon>
        <taxon>Channidae</taxon>
        <taxon>Channa</taxon>
    </lineage>
</organism>
<name>A0AA88MTY8_CHASR</name>
<comment type="caution">
    <text evidence="8">The sequence shown here is derived from an EMBL/GenBank/DDBJ whole genome shotgun (WGS) entry which is preliminary data.</text>
</comment>
<dbReference type="InterPro" id="IPR001315">
    <property type="entry name" value="CARD"/>
</dbReference>
<dbReference type="Gene3D" id="1.10.533.10">
    <property type="entry name" value="Death Domain, Fas"/>
    <property type="match status" value="1"/>
</dbReference>
<dbReference type="InterPro" id="IPR025307">
    <property type="entry name" value="FIIND_dom"/>
</dbReference>
<feature type="domain" description="FIIND" evidence="7">
    <location>
        <begin position="29"/>
        <end position="307"/>
    </location>
</feature>
<evidence type="ECO:0000313" key="9">
    <source>
        <dbReference type="Proteomes" id="UP001187415"/>
    </source>
</evidence>
<dbReference type="SUPFAM" id="SSF47986">
    <property type="entry name" value="DEATH domain"/>
    <property type="match status" value="1"/>
</dbReference>
<dbReference type="InterPro" id="IPR011029">
    <property type="entry name" value="DEATH-like_dom_sf"/>
</dbReference>
<dbReference type="GO" id="GO:0006954">
    <property type="term" value="P:inflammatory response"/>
    <property type="evidence" value="ECO:0007669"/>
    <property type="project" value="UniProtKB-KW"/>
</dbReference>
<keyword evidence="9" id="KW-1185">Reference proteome</keyword>
<dbReference type="InterPro" id="IPR051249">
    <property type="entry name" value="NLRP_Inflammasome"/>
</dbReference>
<dbReference type="CDD" id="cd08330">
    <property type="entry name" value="CARD_ASC_NALP1"/>
    <property type="match status" value="1"/>
</dbReference>
<dbReference type="Pfam" id="PF13553">
    <property type="entry name" value="FIIND"/>
    <property type="match status" value="1"/>
</dbReference>
<evidence type="ECO:0000259" key="6">
    <source>
        <dbReference type="PROSITE" id="PS50209"/>
    </source>
</evidence>
<evidence type="ECO:0000256" key="4">
    <source>
        <dbReference type="ARBA" id="ARBA00022859"/>
    </source>
</evidence>
<dbReference type="PROSITE" id="PS50209">
    <property type="entry name" value="CARD"/>
    <property type="match status" value="1"/>
</dbReference>
<protein>
    <submittedName>
        <fullName evidence="8">Uncharacterized protein</fullName>
    </submittedName>
</protein>
<sequence>MKRPDLVDLVSVTCSRSKEQHPSSLFQKDTGDWIKLEPELNTTDVDEDPVYSLQSEAGNFECSVSGLRWSCKEKISFKYQFCSWEGHKEWMENIGYMPAGPLIDITGIVGKFDEVYLPHWICIEDNPKILDTFAVLHIRDCGDAVEKVSEVTSSHVKLSEAVFSPKAAMMKVGFRVKINCNVLIYKTNTAFLTLHIYLIPRDPALQQIMKRRESSYEYKVIRKPHPEKSLKMRDRFILTTDLDDAEICPENLKLRYESTDPNFFEIFIKNPDSDFKLRLKEKNEHQPAWSCVIRKDEYQSSGQTQGNQFVDKHRRELINRVSNIGPVMDDLLSEGVMQQEDYDQIQVIPTTQDKMRRLFCGPLKAGGPKVKDIFYMILEEKEPNLIADLKREE</sequence>
<evidence type="ECO:0000259" key="7">
    <source>
        <dbReference type="PROSITE" id="PS51830"/>
    </source>
</evidence>
<dbReference type="EMBL" id="JAUPFM010000008">
    <property type="protein sequence ID" value="KAK2844951.1"/>
    <property type="molecule type" value="Genomic_DNA"/>
</dbReference>
<dbReference type="GO" id="GO:0005829">
    <property type="term" value="C:cytosol"/>
    <property type="evidence" value="ECO:0007669"/>
    <property type="project" value="UniProtKB-SubCell"/>
</dbReference>
<dbReference type="AlphaFoldDB" id="A0AA88MTY8"/>
<gene>
    <name evidence="8" type="ORF">Q5P01_011610</name>
</gene>
<feature type="domain" description="CARD" evidence="6">
    <location>
        <begin position="302"/>
        <end position="393"/>
    </location>
</feature>
<dbReference type="GO" id="GO:0042981">
    <property type="term" value="P:regulation of apoptotic process"/>
    <property type="evidence" value="ECO:0007669"/>
    <property type="project" value="InterPro"/>
</dbReference>
<dbReference type="Proteomes" id="UP001187415">
    <property type="component" value="Unassembled WGS sequence"/>
</dbReference>
<dbReference type="GO" id="GO:0045087">
    <property type="term" value="P:innate immune response"/>
    <property type="evidence" value="ECO:0007669"/>
    <property type="project" value="UniProtKB-KW"/>
</dbReference>
<evidence type="ECO:0000256" key="1">
    <source>
        <dbReference type="ARBA" id="ARBA00004514"/>
    </source>
</evidence>
<evidence type="ECO:0000256" key="3">
    <source>
        <dbReference type="ARBA" id="ARBA00022588"/>
    </source>
</evidence>
<evidence type="ECO:0000256" key="5">
    <source>
        <dbReference type="ARBA" id="ARBA00023198"/>
    </source>
</evidence>
<evidence type="ECO:0000313" key="8">
    <source>
        <dbReference type="EMBL" id="KAK2844951.1"/>
    </source>
</evidence>
<dbReference type="FunFam" id="1.10.533.10:FF:000013">
    <property type="entry name" value="Apoptosis-associated speck-like protein containing a CARD"/>
    <property type="match status" value="1"/>
</dbReference>
<dbReference type="InterPro" id="IPR033516">
    <property type="entry name" value="CARD8/ASC/NALP1_CARD"/>
</dbReference>
<reference evidence="8" key="1">
    <citation type="submission" date="2023-07" db="EMBL/GenBank/DDBJ databases">
        <title>Chromosome-level Genome Assembly of Striped Snakehead (Channa striata).</title>
        <authorList>
            <person name="Liu H."/>
        </authorList>
    </citation>
    <scope>NUCLEOTIDE SEQUENCE</scope>
    <source>
        <strain evidence="8">Gz</strain>
        <tissue evidence="8">Muscle</tissue>
    </source>
</reference>
<proteinExistence type="predicted"/>
<keyword evidence="3" id="KW-0399">Innate immunity</keyword>
<comment type="subcellular location">
    <subcellularLocation>
        <location evidence="1">Cytoplasm</location>
        <location evidence="1">Cytosol</location>
    </subcellularLocation>
</comment>
<dbReference type="Pfam" id="PF23679">
    <property type="entry name" value="UPA-FIIND"/>
    <property type="match status" value="1"/>
</dbReference>
<keyword evidence="2" id="KW-0963">Cytoplasm</keyword>